<evidence type="ECO:0000259" key="3">
    <source>
        <dbReference type="PROSITE" id="PS51358"/>
    </source>
</evidence>
<dbReference type="SMART" id="SM00931">
    <property type="entry name" value="NOSIC"/>
    <property type="match status" value="1"/>
</dbReference>
<dbReference type="Gene3D" id="1.10.246.90">
    <property type="entry name" value="Nop domain"/>
    <property type="match status" value="1"/>
</dbReference>
<dbReference type="Gene3D" id="1.10.287.4070">
    <property type="match status" value="1"/>
</dbReference>
<dbReference type="PANTHER" id="PTHR10894:SF0">
    <property type="entry name" value="NUCLEOLAR PROTEIN 56"/>
    <property type="match status" value="1"/>
</dbReference>
<dbReference type="STRING" id="1001994.MY1_1526"/>
<evidence type="ECO:0000313" key="4">
    <source>
        <dbReference type="EMBL" id="EGP94280.1"/>
    </source>
</evidence>
<keyword evidence="4" id="KW-0687">Ribonucleoprotein</keyword>
<accession>F9CU79</accession>
<dbReference type="GO" id="GO:0030515">
    <property type="term" value="F:snoRNA binding"/>
    <property type="evidence" value="ECO:0007669"/>
    <property type="project" value="InterPro"/>
</dbReference>
<dbReference type="SUPFAM" id="SSF89124">
    <property type="entry name" value="Nop domain"/>
    <property type="match status" value="1"/>
</dbReference>
<feature type="region of interest" description="Disordered" evidence="2">
    <location>
        <begin position="369"/>
        <end position="573"/>
    </location>
</feature>
<dbReference type="InterPro" id="IPR042239">
    <property type="entry name" value="Nop_C"/>
</dbReference>
<gene>
    <name evidence="4" type="ORF">MY1_1526</name>
</gene>
<dbReference type="Pfam" id="PF01798">
    <property type="entry name" value="Nop"/>
    <property type="match status" value="1"/>
</dbReference>
<reference evidence="4 5" key="1">
    <citation type="journal article" date="2011" name="J. Bacteriol.">
        <title>Genome Sequence of an Ammonia-Oxidizing Soil Archaeon, "Candidatus Nitrosoarchaeum koreensis" MY1.</title>
        <authorList>
            <person name="Kim B.K."/>
            <person name="Jung M.Y."/>
            <person name="Yu D.S."/>
            <person name="Park S.J."/>
            <person name="Oh T.K."/>
            <person name="Rhee S.K."/>
            <person name="Kim J.F."/>
        </authorList>
    </citation>
    <scope>NUCLEOTIDE SEQUENCE [LARGE SCALE GENOMIC DNA]</scope>
    <source>
        <strain evidence="4 5">MY1</strain>
    </source>
</reference>
<dbReference type="EMBL" id="AFPU01000001">
    <property type="protein sequence ID" value="EGP94280.1"/>
    <property type="molecule type" value="Genomic_DNA"/>
</dbReference>
<dbReference type="InterPro" id="IPR036070">
    <property type="entry name" value="Nop_dom_sf"/>
</dbReference>
<dbReference type="FunFam" id="1.10.246.90:FF:000007">
    <property type="entry name" value="Pre mRNA splicing protein"/>
    <property type="match status" value="1"/>
</dbReference>
<feature type="compositionally biased region" description="Basic and acidic residues" evidence="2">
    <location>
        <begin position="369"/>
        <end position="561"/>
    </location>
</feature>
<evidence type="ECO:0000313" key="5">
    <source>
        <dbReference type="Proteomes" id="UP000004440"/>
    </source>
</evidence>
<name>F9CU79_9ARCH</name>
<dbReference type="PROSITE" id="PS51358">
    <property type="entry name" value="NOP"/>
    <property type="match status" value="1"/>
</dbReference>
<dbReference type="InterPro" id="IPR045056">
    <property type="entry name" value="Nop56/Nop58"/>
</dbReference>
<dbReference type="PANTHER" id="PTHR10894">
    <property type="entry name" value="NUCLEOLAR PROTEIN 5 NUCLEOLAR PROTEIN NOP5 NOP58"/>
    <property type="match status" value="1"/>
</dbReference>
<dbReference type="AlphaFoldDB" id="F9CU79"/>
<proteinExistence type="inferred from homology"/>
<sequence length="573" mass="64843">MYSVILTEFGIVVFKDEKLEKAFPFKDAVRDYISVKKKESKLNELVNYLGPLQRGISVSDESLMTLLKKSSIDAQMMEESELEEIQSTKPQIIVDSGFAKNISEALSKLREFAMGLSSSKVTEVSESPDLHIIQAINSLDEIDKIANGLSSRLREWYGLHFPELDNIIDSINGYSQIVLAGKRESLTKKVYEEAGFPDSKADMIALLASKSRGGDISDINLAIVQSIAKQILDFHDLRKKLEAHVELEMQTVAPNLSAILGAAVGARILGKAGSLKKLASMPASTIQIIGAEKALFRSLKTGAQPPKHGLLFQHAMVHAAPRWQRGKIARAIAAKAVIAARVDVYGEGINKTLLEKLNIRVNEISKKYETPTERETKQPELFREGGESRRREGGDFRRREGSDSRREGGDFRRREGSDSRREGGDFRRREGSDSRREGGDFRRREGSDSRREGGDFRRREGSDSRREGGDFRRREGSDSRREGGDFRRREGSDSRREGGDFRRREGSDSRREGGDFRRREGSDSRREGGDFRRREGSDSRREGGESRRENKNYRERTDSKSNKNKKRTKFERR</sequence>
<keyword evidence="5" id="KW-1185">Reference proteome</keyword>
<comment type="caution">
    <text evidence="4">The sequence shown here is derived from an EMBL/GenBank/DDBJ whole genome shotgun (WGS) entry which is preliminary data.</text>
</comment>
<comment type="similarity">
    <text evidence="1">Belongs to the NOP5/NOP56 family.</text>
</comment>
<dbReference type="Proteomes" id="UP000004440">
    <property type="component" value="Unassembled WGS sequence"/>
</dbReference>
<dbReference type="GO" id="GO:0031428">
    <property type="term" value="C:box C/D methylation guide snoRNP complex"/>
    <property type="evidence" value="ECO:0007669"/>
    <property type="project" value="InterPro"/>
</dbReference>
<evidence type="ECO:0000256" key="1">
    <source>
        <dbReference type="ARBA" id="ARBA00009211"/>
    </source>
</evidence>
<dbReference type="InterPro" id="IPR002687">
    <property type="entry name" value="Nop_dom"/>
</dbReference>
<feature type="domain" description="Nop" evidence="3">
    <location>
        <begin position="252"/>
        <end position="366"/>
    </location>
</feature>
<organism evidence="4 5">
    <name type="scientific">Nitrosarchaeum koreense MY1</name>
    <dbReference type="NCBI Taxonomy" id="1001994"/>
    <lineage>
        <taxon>Archaea</taxon>
        <taxon>Nitrososphaerota</taxon>
        <taxon>Nitrososphaeria</taxon>
        <taxon>Nitrosopumilales</taxon>
        <taxon>Nitrosopumilaceae</taxon>
        <taxon>Nitrosarchaeum</taxon>
    </lineage>
</organism>
<dbReference type="InterPro" id="IPR012976">
    <property type="entry name" value="NOSIC"/>
</dbReference>
<feature type="compositionally biased region" description="Basic residues" evidence="2">
    <location>
        <begin position="562"/>
        <end position="573"/>
    </location>
</feature>
<evidence type="ECO:0000256" key="2">
    <source>
        <dbReference type="SAM" id="MobiDB-lite"/>
    </source>
</evidence>
<dbReference type="RefSeq" id="WP_007551233.1">
    <property type="nucleotide sequence ID" value="NZ_AFPU01000001.1"/>
</dbReference>
<dbReference type="PATRIC" id="fig|1001994.6.peg.1508"/>
<protein>
    <submittedName>
        <fullName evidence="4">Pre-mRNA processing ribonucleoprotein, binding domain protein</fullName>
    </submittedName>
</protein>